<dbReference type="InterPro" id="IPR010104">
    <property type="entry name" value="TonB_rcpt_bac"/>
</dbReference>
<dbReference type="PANTHER" id="PTHR40980">
    <property type="entry name" value="PLUG DOMAIN-CONTAINING PROTEIN"/>
    <property type="match status" value="1"/>
</dbReference>
<dbReference type="Pfam" id="PF00593">
    <property type="entry name" value="TonB_dep_Rec_b-barrel"/>
    <property type="match status" value="1"/>
</dbReference>
<organism evidence="9 10">
    <name type="scientific">Erythrobacter ramosus</name>
    <dbReference type="NCBI Taxonomy" id="35811"/>
    <lineage>
        <taxon>Bacteria</taxon>
        <taxon>Pseudomonadati</taxon>
        <taxon>Pseudomonadota</taxon>
        <taxon>Alphaproteobacteria</taxon>
        <taxon>Sphingomonadales</taxon>
        <taxon>Erythrobacteraceae</taxon>
        <taxon>Erythrobacter/Porphyrobacter group</taxon>
        <taxon>Erythrobacter</taxon>
    </lineage>
</organism>
<sequence>MKANGINASARLLCGAATFLALAVTGTPVMAQEVEEPAAVEDEGEDIVVTGIRGSIQSSLDAKRNATSIVEVISSEDLGLLPDLSIADSLARLPGVTAQRVRGRSQQVSIRGLGPDFSLALLNGREVVSAGNNRGIEFDQFPSELIGSGVVYKTGDAQLASIGIAGAVDLRTVKPLDSKKRQMTLSGTYTINDNGSLNPDFGADGYRFFGSYIDQNADGTIGWSIGATVQSIPTQIIQRELKTNNGQIARTPAGVIFPRDNPRQGVQSREFKRTSVAGSLQFEPTDTFSLTIDSFYTATDDSGIFRGTETPIASWSTNGGAQVGAVTGSGPFAESATYRNVFPILRTDTQGADSSIFAIGGNMEWKATDNLGFVLDYGYSTLDRDDVNYESYAGTGRNGSGPADTLTFNFNPNGEYTIDGLIDYTNPANVLLTDPGGWGQVGFLRVPETNDELHQLRAEAYWEFDGGFIDRIVAGWLYTDRSKDFDNNGIFLRPGAGFVNSSRAIPSDTIIGSTNTKGIGQDIIAYNPASLLTNGAYTLQAATDDTEWLVDEQVHNFYIQANIDGEVGSVPVRGNIGLRYVDTSQSSTGTISGGRVNEVSANYDNWLPSANLSFEVMEDTFIRVAYAKSITRARLDQLAANQNINVNPLSCSDTNADQIPDTVIGFNPPALVCFNLSGGNPTLQPYRSTSFDISFEKYFSPGTAIIIAAFHKDLSDWVINQPTILDLTQQIENAGFGSILTNAPQLATGAFDGPVNFSDGNITGIEGTVRVNFGDFIDALDGFGGFYSVTYSDAKIDPPGQNPIRIPGYSDLTWSSDIFYEKYGFRAKLAARYRGGFLSEVPNFAGGLEGAEALSETILDAQLGYTFEKEGSVLNGVQVLAEVFNLTDQPFRTQNELFNAGGASLGTSFPSRHEIYGRTFQFTIRKSF</sequence>
<reference evidence="8 11" key="2">
    <citation type="submission" date="2020-08" db="EMBL/GenBank/DDBJ databases">
        <title>Genomic Encyclopedia of Type Strains, Phase IV (KMG-IV): sequencing the most valuable type-strain genomes for metagenomic binning, comparative biology and taxonomic classification.</title>
        <authorList>
            <person name="Goeker M."/>
        </authorList>
    </citation>
    <scope>NUCLEOTIDE SEQUENCE [LARGE SCALE GENOMIC DNA]</scope>
    <source>
        <strain evidence="8 11">DSM 8510</strain>
    </source>
</reference>
<evidence type="ECO:0000256" key="3">
    <source>
        <dbReference type="ARBA" id="ARBA00023237"/>
    </source>
</evidence>
<dbReference type="Proteomes" id="UP000548685">
    <property type="component" value="Unassembled WGS sequence"/>
</dbReference>
<dbReference type="EMBL" id="WTYB01000004">
    <property type="protein sequence ID" value="MXP39759.1"/>
    <property type="molecule type" value="Genomic_DNA"/>
</dbReference>
<dbReference type="InterPro" id="IPR037066">
    <property type="entry name" value="Plug_dom_sf"/>
</dbReference>
<dbReference type="AlphaFoldDB" id="A0A6I4UQ50"/>
<evidence type="ECO:0000313" key="8">
    <source>
        <dbReference type="EMBL" id="MBB3777101.1"/>
    </source>
</evidence>
<dbReference type="Gene3D" id="2.40.170.20">
    <property type="entry name" value="TonB-dependent receptor, beta-barrel domain"/>
    <property type="match status" value="1"/>
</dbReference>
<evidence type="ECO:0000256" key="5">
    <source>
        <dbReference type="SAM" id="SignalP"/>
    </source>
</evidence>
<dbReference type="RefSeq" id="WP_160761908.1">
    <property type="nucleotide sequence ID" value="NZ_BAAADZ010000001.1"/>
</dbReference>
<dbReference type="Gene3D" id="2.170.130.10">
    <property type="entry name" value="TonB-dependent receptor, plug domain"/>
    <property type="match status" value="1"/>
</dbReference>
<comment type="similarity">
    <text evidence="4">Belongs to the TonB-dependent receptor family.</text>
</comment>
<evidence type="ECO:0000259" key="6">
    <source>
        <dbReference type="Pfam" id="PF00593"/>
    </source>
</evidence>
<dbReference type="InterPro" id="IPR000531">
    <property type="entry name" value="Beta-barrel_TonB"/>
</dbReference>
<evidence type="ECO:0000256" key="2">
    <source>
        <dbReference type="ARBA" id="ARBA00023136"/>
    </source>
</evidence>
<evidence type="ECO:0000259" key="7">
    <source>
        <dbReference type="Pfam" id="PF07715"/>
    </source>
</evidence>
<evidence type="ECO:0000313" key="11">
    <source>
        <dbReference type="Proteomes" id="UP000548685"/>
    </source>
</evidence>
<proteinExistence type="inferred from homology"/>
<dbReference type="PANTHER" id="PTHR40980:SF3">
    <property type="entry name" value="TONB-DEPENDENT RECEPTOR-LIKE BETA-BARREL DOMAIN-CONTAINING PROTEIN"/>
    <property type="match status" value="1"/>
</dbReference>
<feature type="domain" description="TonB-dependent receptor plug" evidence="7">
    <location>
        <begin position="63"/>
        <end position="166"/>
    </location>
</feature>
<keyword evidence="3" id="KW-0998">Cell outer membrane</keyword>
<dbReference type="NCBIfam" id="TIGR01782">
    <property type="entry name" value="TonB-Xanth-Caul"/>
    <property type="match status" value="1"/>
</dbReference>
<keyword evidence="4" id="KW-0798">TonB box</keyword>
<keyword evidence="5" id="KW-0732">Signal</keyword>
<evidence type="ECO:0000313" key="9">
    <source>
        <dbReference type="EMBL" id="MXP39759.1"/>
    </source>
</evidence>
<keyword evidence="9" id="KW-0675">Receptor</keyword>
<keyword evidence="11" id="KW-1185">Reference proteome</keyword>
<dbReference type="OrthoDB" id="5476657at2"/>
<dbReference type="InterPro" id="IPR012910">
    <property type="entry name" value="Plug_dom"/>
</dbReference>
<evidence type="ECO:0000313" key="10">
    <source>
        <dbReference type="Proteomes" id="UP000430021"/>
    </source>
</evidence>
<protein>
    <submittedName>
        <fullName evidence="8">Iron complex outermembrane receptor protein</fullName>
    </submittedName>
    <submittedName>
        <fullName evidence="9">TonB-dependent receptor</fullName>
    </submittedName>
</protein>
<dbReference type="InterPro" id="IPR036942">
    <property type="entry name" value="Beta-barrel_TonB_sf"/>
</dbReference>
<comment type="subcellular location">
    <subcellularLocation>
        <location evidence="1 4">Cell outer membrane</location>
    </subcellularLocation>
</comment>
<comment type="caution">
    <text evidence="9">The sequence shown here is derived from an EMBL/GenBank/DDBJ whole genome shotgun (WGS) entry which is preliminary data.</text>
</comment>
<dbReference type="SUPFAM" id="SSF56935">
    <property type="entry name" value="Porins"/>
    <property type="match status" value="1"/>
</dbReference>
<feature type="domain" description="TonB-dependent receptor-like beta-barrel" evidence="6">
    <location>
        <begin position="386"/>
        <end position="886"/>
    </location>
</feature>
<dbReference type="Proteomes" id="UP000430021">
    <property type="component" value="Unassembled WGS sequence"/>
</dbReference>
<dbReference type="EMBL" id="JACICE010000004">
    <property type="protein sequence ID" value="MBB3777101.1"/>
    <property type="molecule type" value="Genomic_DNA"/>
</dbReference>
<dbReference type="Pfam" id="PF07715">
    <property type="entry name" value="Plug"/>
    <property type="match status" value="1"/>
</dbReference>
<evidence type="ECO:0000256" key="1">
    <source>
        <dbReference type="ARBA" id="ARBA00004442"/>
    </source>
</evidence>
<evidence type="ECO:0000256" key="4">
    <source>
        <dbReference type="RuleBase" id="RU003357"/>
    </source>
</evidence>
<accession>A0A6I4UQ50</accession>
<dbReference type="GO" id="GO:0009279">
    <property type="term" value="C:cell outer membrane"/>
    <property type="evidence" value="ECO:0007669"/>
    <property type="project" value="UniProtKB-SubCell"/>
</dbReference>
<gene>
    <name evidence="8" type="ORF">FHS52_003094</name>
    <name evidence="9" type="ORF">GRI59_14210</name>
</gene>
<reference evidence="9 10" key="1">
    <citation type="submission" date="2019-12" db="EMBL/GenBank/DDBJ databases">
        <title>Genomic-based taxomic classification of the family Erythrobacteraceae.</title>
        <authorList>
            <person name="Xu L."/>
        </authorList>
    </citation>
    <scope>NUCLEOTIDE SEQUENCE [LARGE SCALE GENOMIC DNA]</scope>
    <source>
        <strain evidence="9 10">JCM 10282</strain>
    </source>
</reference>
<feature type="signal peptide" evidence="5">
    <location>
        <begin position="1"/>
        <end position="31"/>
    </location>
</feature>
<name>A0A6I4UQ50_9SPHN</name>
<feature type="chain" id="PRO_5026347463" evidence="5">
    <location>
        <begin position="32"/>
        <end position="928"/>
    </location>
</feature>
<keyword evidence="2 4" id="KW-0472">Membrane</keyword>